<feature type="region of interest" description="Disordered" evidence="1">
    <location>
        <begin position="127"/>
        <end position="155"/>
    </location>
</feature>
<dbReference type="Gene3D" id="1.10.260.40">
    <property type="entry name" value="lambda repressor-like DNA-binding domains"/>
    <property type="match status" value="1"/>
</dbReference>
<sequence>MSTTGPECRHLAAELRALRVRAGLSLAQLAAATTYSKSSWERYLNAKSLPPWAAVQELCRVADEPERALRALWELAEADWSGRGKVAANPAEAVTSSSLPESVTDNGGDDDVTAPPAKAVAVEEVEKAEVASEQAETPDEPATAAQPEPAAAPVRRPRRLHRLRSSTGLFAVVAVVCAMLTAGVAYAWRSDSPAPPAVPYWKAIRMGCAGASCVGQDAQQTGCGMGPTTVGPDYFTSSAGADLQFRYSTTCDTAWIKAWNAQVGDTVSLSTPGVATQDLLLANAFLASDGADTPMVTAGRGAVLRACLTPVGHPTQPQCFTERVP</sequence>
<evidence type="ECO:0000313" key="4">
    <source>
        <dbReference type="EMBL" id="MBF9069607.1"/>
    </source>
</evidence>
<keyword evidence="2" id="KW-0812">Transmembrane</keyword>
<dbReference type="Pfam" id="PF13560">
    <property type="entry name" value="HTH_31"/>
    <property type="match status" value="1"/>
</dbReference>
<reference evidence="4" key="1">
    <citation type="submission" date="2020-11" db="EMBL/GenBank/DDBJ databases">
        <title>Isolation and identification of active actinomycetes.</title>
        <authorList>
            <person name="Yu B."/>
        </authorList>
    </citation>
    <scope>NUCLEOTIDE SEQUENCE</scope>
    <source>
        <strain evidence="4">NEAU-YB345</strain>
    </source>
</reference>
<dbReference type="GO" id="GO:0003677">
    <property type="term" value="F:DNA binding"/>
    <property type="evidence" value="ECO:0007669"/>
    <property type="project" value="InterPro"/>
</dbReference>
<dbReference type="EMBL" id="JADPRT010000006">
    <property type="protein sequence ID" value="MBF9069607.1"/>
    <property type="molecule type" value="Genomic_DNA"/>
</dbReference>
<dbReference type="SUPFAM" id="SSF47413">
    <property type="entry name" value="lambda repressor-like DNA-binding domains"/>
    <property type="match status" value="1"/>
</dbReference>
<accession>A0A931B567</accession>
<evidence type="ECO:0000259" key="3">
    <source>
        <dbReference type="SMART" id="SM00530"/>
    </source>
</evidence>
<feature type="transmembrane region" description="Helical" evidence="2">
    <location>
        <begin position="168"/>
        <end position="188"/>
    </location>
</feature>
<feature type="compositionally biased region" description="Polar residues" evidence="1">
    <location>
        <begin position="94"/>
        <end position="105"/>
    </location>
</feature>
<keyword evidence="5" id="KW-1185">Reference proteome</keyword>
<evidence type="ECO:0000313" key="5">
    <source>
        <dbReference type="Proteomes" id="UP000657385"/>
    </source>
</evidence>
<protein>
    <submittedName>
        <fullName evidence="4">Helix-turn-helix domain-containing protein</fullName>
    </submittedName>
</protein>
<evidence type="ECO:0000256" key="2">
    <source>
        <dbReference type="SAM" id="Phobius"/>
    </source>
</evidence>
<dbReference type="Proteomes" id="UP000657385">
    <property type="component" value="Unassembled WGS sequence"/>
</dbReference>
<keyword evidence="2" id="KW-1133">Transmembrane helix</keyword>
<feature type="region of interest" description="Disordered" evidence="1">
    <location>
        <begin position="84"/>
        <end position="114"/>
    </location>
</feature>
<evidence type="ECO:0000256" key="1">
    <source>
        <dbReference type="SAM" id="MobiDB-lite"/>
    </source>
</evidence>
<feature type="compositionally biased region" description="Low complexity" evidence="1">
    <location>
        <begin position="131"/>
        <end position="153"/>
    </location>
</feature>
<name>A0A931B567_9ACTN</name>
<dbReference type="InterPro" id="IPR021224">
    <property type="entry name" value="DUF2690"/>
</dbReference>
<proteinExistence type="predicted"/>
<dbReference type="SMART" id="SM00530">
    <property type="entry name" value="HTH_XRE"/>
    <property type="match status" value="1"/>
</dbReference>
<feature type="domain" description="HTH cro/C1-type" evidence="3">
    <location>
        <begin position="14"/>
        <end position="69"/>
    </location>
</feature>
<dbReference type="Pfam" id="PF10901">
    <property type="entry name" value="DUF2690"/>
    <property type="match status" value="1"/>
</dbReference>
<gene>
    <name evidence="4" type="ORF">I2501_16405</name>
</gene>
<dbReference type="InterPro" id="IPR001387">
    <property type="entry name" value="Cro/C1-type_HTH"/>
</dbReference>
<dbReference type="RefSeq" id="WP_196194786.1">
    <property type="nucleotide sequence ID" value="NZ_JADPRT010000006.1"/>
</dbReference>
<keyword evidence="2" id="KW-0472">Membrane</keyword>
<dbReference type="CDD" id="cd00093">
    <property type="entry name" value="HTH_XRE"/>
    <property type="match status" value="1"/>
</dbReference>
<dbReference type="InterPro" id="IPR010982">
    <property type="entry name" value="Lambda_DNA-bd_dom_sf"/>
</dbReference>
<dbReference type="AlphaFoldDB" id="A0A931B567"/>
<organism evidence="4 5">
    <name type="scientific">Streptacidiphilus fuscans</name>
    <dbReference type="NCBI Taxonomy" id="2789292"/>
    <lineage>
        <taxon>Bacteria</taxon>
        <taxon>Bacillati</taxon>
        <taxon>Actinomycetota</taxon>
        <taxon>Actinomycetes</taxon>
        <taxon>Kitasatosporales</taxon>
        <taxon>Streptomycetaceae</taxon>
        <taxon>Streptacidiphilus</taxon>
    </lineage>
</organism>
<comment type="caution">
    <text evidence="4">The sequence shown here is derived from an EMBL/GenBank/DDBJ whole genome shotgun (WGS) entry which is preliminary data.</text>
</comment>